<keyword evidence="7" id="KW-1133">Transmembrane helix</keyword>
<dbReference type="InterPro" id="IPR012336">
    <property type="entry name" value="Thioredoxin-like_fold"/>
</dbReference>
<proteinExistence type="inferred from homology"/>
<evidence type="ECO:0000256" key="3">
    <source>
        <dbReference type="ARBA" id="ARBA00023002"/>
    </source>
</evidence>
<evidence type="ECO:0000256" key="1">
    <source>
        <dbReference type="ARBA" id="ARBA00005791"/>
    </source>
</evidence>
<feature type="region of interest" description="Disordered" evidence="6">
    <location>
        <begin position="1"/>
        <end position="42"/>
    </location>
</feature>
<keyword evidence="5" id="KW-0676">Redox-active center</keyword>
<feature type="compositionally biased region" description="Basic residues" evidence="6">
    <location>
        <begin position="1"/>
        <end position="15"/>
    </location>
</feature>
<evidence type="ECO:0000256" key="4">
    <source>
        <dbReference type="ARBA" id="ARBA00023157"/>
    </source>
</evidence>
<organism evidence="9 10">
    <name type="scientific">Kitasatospora saccharophila</name>
    <dbReference type="NCBI Taxonomy" id="407973"/>
    <lineage>
        <taxon>Bacteria</taxon>
        <taxon>Bacillati</taxon>
        <taxon>Actinomycetota</taxon>
        <taxon>Actinomycetes</taxon>
        <taxon>Kitasatosporales</taxon>
        <taxon>Streptomycetaceae</taxon>
        <taxon>Kitasatospora</taxon>
    </lineage>
</organism>
<dbReference type="PANTHER" id="PTHR13887:SF14">
    <property type="entry name" value="DISULFIDE BOND FORMATION PROTEIN D"/>
    <property type="match status" value="1"/>
</dbReference>
<dbReference type="InterPro" id="IPR010916">
    <property type="entry name" value="TonB_box_CS"/>
</dbReference>
<sequence length="277" mass="28545">MTSKNQHPKTGKHQTPKPDRSPNTTARARLKQARQAEARAAKRRRGLTVAVSVAAAVAVLAGGTALAVSTAAKDDGSATAAVAPANASGGDDTVVVYGKADAAHTLSVYEDFRCPVCRAFETSAGQAVQQLADQGDYKIEYHLATFLDNNLGGKGSKTALAAAGAALNEGADKFKAFHDVLYANQPSESEDGFGDVNHLLDLAGQVPGLKTEAFTKAVTEGTYQGWAAKVSTAFNKSGVSGTPTVELDGKTLAVIGQDGKPVTGEQFTALVQQTIGG</sequence>
<keyword evidence="7" id="KW-0472">Membrane</keyword>
<evidence type="ECO:0000259" key="8">
    <source>
        <dbReference type="Pfam" id="PF13462"/>
    </source>
</evidence>
<dbReference type="PANTHER" id="PTHR13887">
    <property type="entry name" value="GLUTATHIONE S-TRANSFERASE KAPPA"/>
    <property type="match status" value="1"/>
</dbReference>
<dbReference type="PROSITE" id="PS00430">
    <property type="entry name" value="TONB_DEPENDENT_REC_1"/>
    <property type="match status" value="1"/>
</dbReference>
<keyword evidence="7" id="KW-0812">Transmembrane</keyword>
<dbReference type="InterPro" id="IPR036249">
    <property type="entry name" value="Thioredoxin-like_sf"/>
</dbReference>
<keyword evidence="2" id="KW-0732">Signal</keyword>
<reference evidence="10" key="1">
    <citation type="journal article" date="2019" name="Int. J. Syst. Evol. Microbiol.">
        <title>The Global Catalogue of Microorganisms (GCM) 10K type strain sequencing project: providing services to taxonomists for standard genome sequencing and annotation.</title>
        <authorList>
            <consortium name="The Broad Institute Genomics Platform"/>
            <consortium name="The Broad Institute Genome Sequencing Center for Infectious Disease"/>
            <person name="Wu L."/>
            <person name="Ma J."/>
        </authorList>
    </citation>
    <scope>NUCLEOTIDE SEQUENCE [LARGE SCALE GENOMIC DNA]</scope>
    <source>
        <strain evidence="10">JCM 14559</strain>
    </source>
</reference>
<dbReference type="Proteomes" id="UP001500897">
    <property type="component" value="Unassembled WGS sequence"/>
</dbReference>
<feature type="transmembrane region" description="Helical" evidence="7">
    <location>
        <begin position="47"/>
        <end position="68"/>
    </location>
</feature>
<comment type="similarity">
    <text evidence="1">Belongs to the thioredoxin family. DsbA subfamily.</text>
</comment>
<keyword evidence="3" id="KW-0560">Oxidoreductase</keyword>
<dbReference type="Gene3D" id="3.40.30.10">
    <property type="entry name" value="Glutaredoxin"/>
    <property type="match status" value="1"/>
</dbReference>
<protein>
    <submittedName>
        <fullName evidence="9">Thioredoxin domain-containing protein</fullName>
    </submittedName>
</protein>
<evidence type="ECO:0000313" key="10">
    <source>
        <dbReference type="Proteomes" id="UP001500897"/>
    </source>
</evidence>
<dbReference type="Pfam" id="PF13462">
    <property type="entry name" value="Thioredoxin_4"/>
    <property type="match status" value="1"/>
</dbReference>
<dbReference type="SUPFAM" id="SSF52833">
    <property type="entry name" value="Thioredoxin-like"/>
    <property type="match status" value="1"/>
</dbReference>
<comment type="caution">
    <text evidence="9">The sequence shown here is derived from an EMBL/GenBank/DDBJ whole genome shotgun (WGS) entry which is preliminary data.</text>
</comment>
<keyword evidence="10" id="KW-1185">Reference proteome</keyword>
<feature type="domain" description="Thioredoxin-like fold" evidence="8">
    <location>
        <begin position="93"/>
        <end position="271"/>
    </location>
</feature>
<evidence type="ECO:0000256" key="2">
    <source>
        <dbReference type="ARBA" id="ARBA00022729"/>
    </source>
</evidence>
<keyword evidence="4" id="KW-1015">Disulfide bond</keyword>
<evidence type="ECO:0000313" key="9">
    <source>
        <dbReference type="EMBL" id="GAA2093165.1"/>
    </source>
</evidence>
<evidence type="ECO:0000256" key="7">
    <source>
        <dbReference type="SAM" id="Phobius"/>
    </source>
</evidence>
<accession>A0ABN2WJ12</accession>
<gene>
    <name evidence="9" type="ORF">GCM10009759_19410</name>
</gene>
<dbReference type="RefSeq" id="WP_344551536.1">
    <property type="nucleotide sequence ID" value="NZ_BAAANS010000010.1"/>
</dbReference>
<evidence type="ECO:0000256" key="5">
    <source>
        <dbReference type="ARBA" id="ARBA00023284"/>
    </source>
</evidence>
<name>A0ABN2WJ12_9ACTN</name>
<dbReference type="EMBL" id="BAAANS010000010">
    <property type="protein sequence ID" value="GAA2093165.1"/>
    <property type="molecule type" value="Genomic_DNA"/>
</dbReference>
<evidence type="ECO:0000256" key="6">
    <source>
        <dbReference type="SAM" id="MobiDB-lite"/>
    </source>
</evidence>